<keyword evidence="2" id="KW-0732">Signal</keyword>
<feature type="chain" id="PRO_5034416892" evidence="2">
    <location>
        <begin position="25"/>
        <end position="195"/>
    </location>
</feature>
<proteinExistence type="predicted"/>
<feature type="signal peptide" evidence="2">
    <location>
        <begin position="1"/>
        <end position="24"/>
    </location>
</feature>
<keyword evidence="4" id="KW-1185">Reference proteome</keyword>
<protein>
    <submittedName>
        <fullName evidence="3">Uncharacterized protein</fullName>
    </submittedName>
</protein>
<name>A0A8H7ZNR5_9FUNG</name>
<accession>A0A8H7ZNR5</accession>
<evidence type="ECO:0000313" key="4">
    <source>
        <dbReference type="Proteomes" id="UP000673691"/>
    </source>
</evidence>
<evidence type="ECO:0000256" key="2">
    <source>
        <dbReference type="SAM" id="SignalP"/>
    </source>
</evidence>
<gene>
    <name evidence="3" type="ORF">BJ554DRAFT_3918</name>
</gene>
<dbReference type="Proteomes" id="UP000673691">
    <property type="component" value="Unassembled WGS sequence"/>
</dbReference>
<comment type="caution">
    <text evidence="3">The sequence shown here is derived from an EMBL/GenBank/DDBJ whole genome shotgun (WGS) entry which is preliminary data.</text>
</comment>
<feature type="compositionally biased region" description="Pro residues" evidence="1">
    <location>
        <begin position="146"/>
        <end position="160"/>
    </location>
</feature>
<sequence>MLVRSNSLLVVLGVGAASFARAAASGDVAPLAAVPASIHSGLTEAGPPPAPQGTPHCGWQLGNKLCELQTRCCSSYGFCENNFTAVFINGTGTEEGRNGVSCCGEGCQSGPCYDFSARPTPTSPTPTFTDDGGQRREPRDGSMMPSEPPPPAPGPAPEPPIYTVTPTRADPPPPAPAAAPESFFVAGAPAAAVVY</sequence>
<evidence type="ECO:0000313" key="3">
    <source>
        <dbReference type="EMBL" id="KAG5456363.1"/>
    </source>
</evidence>
<dbReference type="AlphaFoldDB" id="A0A8H7ZNR5"/>
<feature type="region of interest" description="Disordered" evidence="1">
    <location>
        <begin position="116"/>
        <end position="180"/>
    </location>
</feature>
<dbReference type="EMBL" id="JAEFCI010011869">
    <property type="protein sequence ID" value="KAG5456363.1"/>
    <property type="molecule type" value="Genomic_DNA"/>
</dbReference>
<organism evidence="3 4">
    <name type="scientific">Olpidium bornovanus</name>
    <dbReference type="NCBI Taxonomy" id="278681"/>
    <lineage>
        <taxon>Eukaryota</taxon>
        <taxon>Fungi</taxon>
        <taxon>Fungi incertae sedis</taxon>
        <taxon>Olpidiomycota</taxon>
        <taxon>Olpidiomycotina</taxon>
        <taxon>Olpidiomycetes</taxon>
        <taxon>Olpidiales</taxon>
        <taxon>Olpidiaceae</taxon>
        <taxon>Olpidium</taxon>
    </lineage>
</organism>
<evidence type="ECO:0000256" key="1">
    <source>
        <dbReference type="SAM" id="MobiDB-lite"/>
    </source>
</evidence>
<reference evidence="3 4" key="1">
    <citation type="journal article" name="Sci. Rep.">
        <title>Genome-scale phylogenetic analyses confirm Olpidium as the closest living zoosporic fungus to the non-flagellated, terrestrial fungi.</title>
        <authorList>
            <person name="Chang Y."/>
            <person name="Rochon D."/>
            <person name="Sekimoto S."/>
            <person name="Wang Y."/>
            <person name="Chovatia M."/>
            <person name="Sandor L."/>
            <person name="Salamov A."/>
            <person name="Grigoriev I.V."/>
            <person name="Stajich J.E."/>
            <person name="Spatafora J.W."/>
        </authorList>
    </citation>
    <scope>NUCLEOTIDE SEQUENCE [LARGE SCALE GENOMIC DNA]</scope>
    <source>
        <strain evidence="3">S191</strain>
    </source>
</reference>